<feature type="transmembrane region" description="Helical" evidence="1">
    <location>
        <begin position="133"/>
        <end position="149"/>
    </location>
</feature>
<dbReference type="EMBL" id="BAEN01000075">
    <property type="protein sequence ID" value="GAC16445.1"/>
    <property type="molecule type" value="Genomic_DNA"/>
</dbReference>
<dbReference type="RefSeq" id="WP_008846247.1">
    <property type="nucleotide sequence ID" value="NZ_BAEN01000075.1"/>
</dbReference>
<feature type="transmembrane region" description="Helical" evidence="1">
    <location>
        <begin position="327"/>
        <end position="352"/>
    </location>
</feature>
<evidence type="ECO:0000313" key="2">
    <source>
        <dbReference type="EMBL" id="GAC16445.1"/>
    </source>
</evidence>
<comment type="caution">
    <text evidence="2">The sequence shown here is derived from an EMBL/GenBank/DDBJ whole genome shotgun (WGS) entry which is preliminary data.</text>
</comment>
<feature type="transmembrane region" description="Helical" evidence="1">
    <location>
        <begin position="103"/>
        <end position="121"/>
    </location>
</feature>
<keyword evidence="1" id="KW-1133">Transmembrane helix</keyword>
<dbReference type="eggNOG" id="COG3307">
    <property type="taxonomic scope" value="Bacteria"/>
</dbReference>
<feature type="transmembrane region" description="Helical" evidence="1">
    <location>
        <begin position="79"/>
        <end position="96"/>
    </location>
</feature>
<feature type="transmembrane region" description="Helical" evidence="1">
    <location>
        <begin position="50"/>
        <end position="67"/>
    </location>
</feature>
<feature type="transmembrane region" description="Helical" evidence="1">
    <location>
        <begin position="17"/>
        <end position="38"/>
    </location>
</feature>
<reference evidence="2 3" key="1">
    <citation type="journal article" date="2017" name="Antonie Van Leeuwenhoek">
        <title>Rhizobium rhizosphaerae sp. nov., a novel species isolated from rice rhizosphere.</title>
        <authorList>
            <person name="Zhao J.J."/>
            <person name="Zhang J."/>
            <person name="Zhang R.J."/>
            <person name="Zhang C.W."/>
            <person name="Yin H.Q."/>
            <person name="Zhang X.X."/>
        </authorList>
    </citation>
    <scope>NUCLEOTIDE SEQUENCE [LARGE SCALE GENOMIC DNA]</scope>
    <source>
        <strain evidence="2 3">E3</strain>
    </source>
</reference>
<feature type="transmembrane region" description="Helical" evidence="1">
    <location>
        <begin position="156"/>
        <end position="174"/>
    </location>
</feature>
<name>K6YZ11_9ALTE</name>
<sequence>MILFNYLFAGIISSQKITFFGEIYIGELICGLVVLLNLKNIKLSSFTKQIIILLFIWFFVQIFSDIINNTDLLKSLKGILIPVFVLVIYLGLDTYFRDKAKYLFPYLIGVFIGFALTRFIIGSEEFQSNPWKWGVGSCVALCFFMFLDFKIIKNKQFYLLIGALFLISLCFANSSRALAGFIFIPTLICLFTFNFCNLNKLNMVNKSVTFQLSFYLFILFSIVIFDRILYLLFTFEPFLDLLPIEDAFKYSIQAQSQWGVILGGRTELLISLKAFFDAPLFGHGSWAENSFYKFAHLKLIDDSGGALMDLRTAELNTKTLLIPTHSYLMGAIVWGGFFAGLFWLRILGLLISGFLKPDILNSPLKLFISVSLIWNILFSPFGADARWLSTVLLWLYVFKHVKTGIQKGIKNEDFNRHNIV</sequence>
<proteinExistence type="predicted"/>
<evidence type="ECO:0000256" key="1">
    <source>
        <dbReference type="SAM" id="Phobius"/>
    </source>
</evidence>
<protein>
    <recommendedName>
        <fullName evidence="4">O-antigen polymerase</fullName>
    </recommendedName>
</protein>
<dbReference type="OrthoDB" id="118203at2"/>
<accession>K6YZ11</accession>
<dbReference type="AlphaFoldDB" id="K6YZ11"/>
<keyword evidence="1" id="KW-0472">Membrane</keyword>
<dbReference type="STRING" id="1127673.GLIP_3834"/>
<feature type="transmembrane region" description="Helical" evidence="1">
    <location>
        <begin position="210"/>
        <end position="233"/>
    </location>
</feature>
<feature type="transmembrane region" description="Helical" evidence="1">
    <location>
        <begin position="180"/>
        <end position="198"/>
    </location>
</feature>
<evidence type="ECO:0008006" key="4">
    <source>
        <dbReference type="Google" id="ProtNLM"/>
    </source>
</evidence>
<dbReference type="Proteomes" id="UP000006334">
    <property type="component" value="Unassembled WGS sequence"/>
</dbReference>
<feature type="transmembrane region" description="Helical" evidence="1">
    <location>
        <begin position="364"/>
        <end position="383"/>
    </location>
</feature>
<gene>
    <name evidence="2" type="ORF">GLIP_3834</name>
</gene>
<organism evidence="2 3">
    <name type="scientific">Aliiglaciecola lipolytica E3</name>
    <dbReference type="NCBI Taxonomy" id="1127673"/>
    <lineage>
        <taxon>Bacteria</taxon>
        <taxon>Pseudomonadati</taxon>
        <taxon>Pseudomonadota</taxon>
        <taxon>Gammaproteobacteria</taxon>
        <taxon>Alteromonadales</taxon>
        <taxon>Alteromonadaceae</taxon>
        <taxon>Aliiglaciecola</taxon>
    </lineage>
</organism>
<keyword evidence="3" id="KW-1185">Reference proteome</keyword>
<keyword evidence="1" id="KW-0812">Transmembrane</keyword>
<evidence type="ECO:0000313" key="3">
    <source>
        <dbReference type="Proteomes" id="UP000006334"/>
    </source>
</evidence>